<protein>
    <submittedName>
        <fullName evidence="1">Uncharacterized protein</fullName>
    </submittedName>
</protein>
<accession>A0ACC2JZZ0</accession>
<reference evidence="1" key="1">
    <citation type="submission" date="2022-12" db="EMBL/GenBank/DDBJ databases">
        <title>Genome Sequence of Lasiodiplodia mahajangana.</title>
        <authorList>
            <person name="Buettner E."/>
        </authorList>
    </citation>
    <scope>NUCLEOTIDE SEQUENCE</scope>
    <source>
        <strain evidence="1">VT137</strain>
    </source>
</reference>
<comment type="caution">
    <text evidence="1">The sequence shown here is derived from an EMBL/GenBank/DDBJ whole genome shotgun (WGS) entry which is preliminary data.</text>
</comment>
<gene>
    <name evidence="1" type="ORF">O1611_g658</name>
</gene>
<evidence type="ECO:0000313" key="2">
    <source>
        <dbReference type="Proteomes" id="UP001153332"/>
    </source>
</evidence>
<organism evidence="1 2">
    <name type="scientific">Lasiodiplodia mahajangana</name>
    <dbReference type="NCBI Taxonomy" id="1108764"/>
    <lineage>
        <taxon>Eukaryota</taxon>
        <taxon>Fungi</taxon>
        <taxon>Dikarya</taxon>
        <taxon>Ascomycota</taxon>
        <taxon>Pezizomycotina</taxon>
        <taxon>Dothideomycetes</taxon>
        <taxon>Dothideomycetes incertae sedis</taxon>
        <taxon>Botryosphaeriales</taxon>
        <taxon>Botryosphaeriaceae</taxon>
        <taxon>Lasiodiplodia</taxon>
    </lineage>
</organism>
<sequence length="755" mass="84684">MNITQLLHQTGPSVDGQDVEKTPALDQNSHMFHSEDERKLSSSIDSSHYDGSPVLPRMARRSKPVWDANGYSMPPGPSMVKPSPQSEQAAVPLYSLSEEAASPSSPKHRFSDSQSTLASYASQSTRSHSRFSSISTTGYEQGIGIARDDFSPKLGPLFGAPDIAGDKEEPNNYGYTIPLATDPTIRAHKRTTSAPDPSSANLLYPPSNYQHTGPGHIFNTKTKSSEMENPGIGGPTTPMPPLLNYGPVNPITPLHSHAPVNTITPLHNHAPINPTTNYECMHNDRSCDLKSVLRKAISHIFGRNKVCTRMIPEHIWVHLCRKHYQRSRYRSGHEYTQRQCDLIIEQIHRIHDWSEENKAKGDPAVNRGWKLDMRKREKKRVEENESKKRRYSETDMDDEGGFRDITERNGTAMPAWLRSKCGEGYSTDEILEIMHRLKHDIIEEKRNQMPDLEILPDIVPDSAEETNSRTPAKRQTPSYTAHKRSKSYSIGMRGTPYTPMVGQPMPSWRQENSPGFNVADRWRRTTNEVPSHFNNTEFRYDEAPSSDGSIMSHTPHPISNIPCRPAYHSSQGSSAEGSPDGPQYGGHDGRPVPRRFANTSALTAPEPNAVGLGRILHMRSVSEFSFPQSSFNPRMNEPSPQQTLQPIYHEQSFGTSSARNYSPTHAQDFPRPSTETNWPHPSPSYNPRETPKHTRHQSTPNPAGSYYSPHGYDNGQHQGNLAMNGHPQYTQRPYVPIYEASEPGKLGPFLKSKPY</sequence>
<dbReference type="EMBL" id="JAPUUL010000061">
    <property type="protein sequence ID" value="KAJ8132970.1"/>
    <property type="molecule type" value="Genomic_DNA"/>
</dbReference>
<name>A0ACC2JZZ0_9PEZI</name>
<keyword evidence="2" id="KW-1185">Reference proteome</keyword>
<dbReference type="Proteomes" id="UP001153332">
    <property type="component" value="Unassembled WGS sequence"/>
</dbReference>
<evidence type="ECO:0000313" key="1">
    <source>
        <dbReference type="EMBL" id="KAJ8132970.1"/>
    </source>
</evidence>
<proteinExistence type="predicted"/>